<reference evidence="2" key="3">
    <citation type="submission" date="2015-04" db="UniProtKB">
        <authorList>
            <consortium name="EnsemblPlants"/>
        </authorList>
    </citation>
    <scope>IDENTIFICATION</scope>
</reference>
<dbReference type="Proteomes" id="UP000032180">
    <property type="component" value="Chromosome 9"/>
</dbReference>
<evidence type="ECO:0000313" key="2">
    <source>
        <dbReference type="EnsemblPlants" id="LPERR09G10630.1"/>
    </source>
</evidence>
<name>A0A0D9XF03_9ORYZ</name>
<reference evidence="3" key="2">
    <citation type="submission" date="2013-12" db="EMBL/GenBank/DDBJ databases">
        <authorList>
            <person name="Yu Y."/>
            <person name="Lee S."/>
            <person name="de Baynast K."/>
            <person name="Wissotski M."/>
            <person name="Liu L."/>
            <person name="Talag J."/>
            <person name="Goicoechea J."/>
            <person name="Angelova A."/>
            <person name="Jetty R."/>
            <person name="Kudrna D."/>
            <person name="Golser W."/>
            <person name="Rivera L."/>
            <person name="Zhang J."/>
            <person name="Wing R."/>
        </authorList>
    </citation>
    <scope>NUCLEOTIDE SEQUENCE</scope>
</reference>
<feature type="region of interest" description="Disordered" evidence="1">
    <location>
        <begin position="1"/>
        <end position="43"/>
    </location>
</feature>
<sequence>MPHAAAARCATRGQRQRERGSRAAARAAAAARKPRRRVRGRERYGKRPLWRQDRGRLFFAAYIDILLPRSISLSLTTMTMKVTTTV</sequence>
<proteinExistence type="predicted"/>
<dbReference type="EnsemblPlants" id="LPERR09G10630.1">
    <property type="protein sequence ID" value="LPERR09G10630.1"/>
    <property type="gene ID" value="LPERR09G10630"/>
</dbReference>
<organism evidence="2 3">
    <name type="scientific">Leersia perrieri</name>
    <dbReference type="NCBI Taxonomy" id="77586"/>
    <lineage>
        <taxon>Eukaryota</taxon>
        <taxon>Viridiplantae</taxon>
        <taxon>Streptophyta</taxon>
        <taxon>Embryophyta</taxon>
        <taxon>Tracheophyta</taxon>
        <taxon>Spermatophyta</taxon>
        <taxon>Magnoliopsida</taxon>
        <taxon>Liliopsida</taxon>
        <taxon>Poales</taxon>
        <taxon>Poaceae</taxon>
        <taxon>BOP clade</taxon>
        <taxon>Oryzoideae</taxon>
        <taxon>Oryzeae</taxon>
        <taxon>Oryzinae</taxon>
        <taxon>Leersia</taxon>
    </lineage>
</organism>
<feature type="compositionally biased region" description="Low complexity" evidence="1">
    <location>
        <begin position="22"/>
        <end position="31"/>
    </location>
</feature>
<reference evidence="2 3" key="1">
    <citation type="submission" date="2012-08" db="EMBL/GenBank/DDBJ databases">
        <title>Oryza genome evolution.</title>
        <authorList>
            <person name="Wing R.A."/>
        </authorList>
    </citation>
    <scope>NUCLEOTIDE SEQUENCE</scope>
</reference>
<accession>A0A0D9XF03</accession>
<dbReference type="Gramene" id="LPERR09G10630.1">
    <property type="protein sequence ID" value="LPERR09G10630.1"/>
    <property type="gene ID" value="LPERR09G10630"/>
</dbReference>
<keyword evidence="3" id="KW-1185">Reference proteome</keyword>
<dbReference type="AlphaFoldDB" id="A0A0D9XF03"/>
<dbReference type="HOGENOM" id="CLU_2501212_0_0_1"/>
<evidence type="ECO:0000313" key="3">
    <source>
        <dbReference type="Proteomes" id="UP000032180"/>
    </source>
</evidence>
<protein>
    <submittedName>
        <fullName evidence="2">Uncharacterized protein</fullName>
    </submittedName>
</protein>
<evidence type="ECO:0000256" key="1">
    <source>
        <dbReference type="SAM" id="MobiDB-lite"/>
    </source>
</evidence>